<dbReference type="EMBL" id="ML976787">
    <property type="protein sequence ID" value="KAF1964475.1"/>
    <property type="molecule type" value="Genomic_DNA"/>
</dbReference>
<protein>
    <submittedName>
        <fullName evidence="1">Uncharacterized protein</fullName>
    </submittedName>
</protein>
<evidence type="ECO:0000313" key="1">
    <source>
        <dbReference type="EMBL" id="KAF1964475.1"/>
    </source>
</evidence>
<accession>A0A6A5UHY6</accession>
<organism evidence="1 2">
    <name type="scientific">Bimuria novae-zelandiae CBS 107.79</name>
    <dbReference type="NCBI Taxonomy" id="1447943"/>
    <lineage>
        <taxon>Eukaryota</taxon>
        <taxon>Fungi</taxon>
        <taxon>Dikarya</taxon>
        <taxon>Ascomycota</taxon>
        <taxon>Pezizomycotina</taxon>
        <taxon>Dothideomycetes</taxon>
        <taxon>Pleosporomycetidae</taxon>
        <taxon>Pleosporales</taxon>
        <taxon>Massarineae</taxon>
        <taxon>Didymosphaeriaceae</taxon>
        <taxon>Bimuria</taxon>
    </lineage>
</organism>
<sequence>MPYCTVCSAHFTGRGSYCTHHNPYVQTYYNTSDSNGIRYRTGSNLALTKHHHPHRSRKPFAIGFRDSHDALERYRPHTSSNALALTGYHSPISHHYLDEDYDNYSHSHGYNRRTDPLLSASNLKPLGYAFERLSAAHAITQLTYAIDIHGTRSVTATANPEREQCTSCGIFVPDRMRLLGHYADFPVQCEAHGVCLRWEDVLVHADEEMHERCFVRGCRSVYRAEGGWKGSVVEGHVRGMHA</sequence>
<proteinExistence type="predicted"/>
<keyword evidence="2" id="KW-1185">Reference proteome</keyword>
<name>A0A6A5UHY6_9PLEO</name>
<dbReference type="OrthoDB" id="3791698at2759"/>
<dbReference type="Proteomes" id="UP000800036">
    <property type="component" value="Unassembled WGS sequence"/>
</dbReference>
<reference evidence="1" key="1">
    <citation type="journal article" date="2020" name="Stud. Mycol.">
        <title>101 Dothideomycetes genomes: a test case for predicting lifestyles and emergence of pathogens.</title>
        <authorList>
            <person name="Haridas S."/>
            <person name="Albert R."/>
            <person name="Binder M."/>
            <person name="Bloem J."/>
            <person name="Labutti K."/>
            <person name="Salamov A."/>
            <person name="Andreopoulos B."/>
            <person name="Baker S."/>
            <person name="Barry K."/>
            <person name="Bills G."/>
            <person name="Bluhm B."/>
            <person name="Cannon C."/>
            <person name="Castanera R."/>
            <person name="Culley D."/>
            <person name="Daum C."/>
            <person name="Ezra D."/>
            <person name="Gonzalez J."/>
            <person name="Henrissat B."/>
            <person name="Kuo A."/>
            <person name="Liang C."/>
            <person name="Lipzen A."/>
            <person name="Lutzoni F."/>
            <person name="Magnuson J."/>
            <person name="Mondo S."/>
            <person name="Nolan M."/>
            <person name="Ohm R."/>
            <person name="Pangilinan J."/>
            <person name="Park H.-J."/>
            <person name="Ramirez L."/>
            <person name="Alfaro M."/>
            <person name="Sun H."/>
            <person name="Tritt A."/>
            <person name="Yoshinaga Y."/>
            <person name="Zwiers L.-H."/>
            <person name="Turgeon B."/>
            <person name="Goodwin S."/>
            <person name="Spatafora J."/>
            <person name="Crous P."/>
            <person name="Grigoriev I."/>
        </authorList>
    </citation>
    <scope>NUCLEOTIDE SEQUENCE</scope>
    <source>
        <strain evidence="1">CBS 107.79</strain>
    </source>
</reference>
<evidence type="ECO:0000313" key="2">
    <source>
        <dbReference type="Proteomes" id="UP000800036"/>
    </source>
</evidence>
<gene>
    <name evidence="1" type="ORF">BU23DRAFT_561918</name>
</gene>
<dbReference type="AlphaFoldDB" id="A0A6A5UHY6"/>